<dbReference type="Gene3D" id="3.90.1150.10">
    <property type="entry name" value="Aspartate Aminotransferase, domain 1"/>
    <property type="match status" value="1"/>
</dbReference>
<dbReference type="InterPro" id="IPR001597">
    <property type="entry name" value="ArAA_b-elim_lyase/Thr_aldolase"/>
</dbReference>
<dbReference type="Proteomes" id="UP000244956">
    <property type="component" value="Unassembled WGS sequence"/>
</dbReference>
<dbReference type="AlphaFoldDB" id="A0A2U2BAP0"/>
<dbReference type="PANTHER" id="PTHR48097">
    <property type="entry name" value="L-THREONINE ALDOLASE-RELATED"/>
    <property type="match status" value="1"/>
</dbReference>
<dbReference type="InterPro" id="IPR015422">
    <property type="entry name" value="PyrdxlP-dep_Trfase_small"/>
</dbReference>
<dbReference type="Pfam" id="PF01212">
    <property type="entry name" value="Beta_elim_lyase"/>
    <property type="match status" value="1"/>
</dbReference>
<evidence type="ECO:0000313" key="6">
    <source>
        <dbReference type="Proteomes" id="UP000244956"/>
    </source>
</evidence>
<dbReference type="OrthoDB" id="9774495at2"/>
<dbReference type="EMBL" id="QEWP01000004">
    <property type="protein sequence ID" value="PWE00130.1"/>
    <property type="molecule type" value="Genomic_DNA"/>
</dbReference>
<name>A0A2U2BAP0_9BACT</name>
<reference evidence="5 6" key="1">
    <citation type="submission" date="2018-05" db="EMBL/GenBank/DDBJ databases">
        <title>Marinilabilia rubrum sp. nov., isolated from saltern sediment.</title>
        <authorList>
            <person name="Zhang R."/>
        </authorList>
    </citation>
    <scope>NUCLEOTIDE SEQUENCE [LARGE SCALE GENOMIC DNA]</scope>
    <source>
        <strain evidence="5 6">WTE16</strain>
    </source>
</reference>
<dbReference type="InterPro" id="IPR015421">
    <property type="entry name" value="PyrdxlP-dep_Trfase_major"/>
</dbReference>
<evidence type="ECO:0000256" key="1">
    <source>
        <dbReference type="ARBA" id="ARBA00001933"/>
    </source>
</evidence>
<dbReference type="CDD" id="cd06502">
    <property type="entry name" value="TA_like"/>
    <property type="match status" value="1"/>
</dbReference>
<dbReference type="InterPro" id="IPR015424">
    <property type="entry name" value="PyrdxlP-dep_Trfase"/>
</dbReference>
<evidence type="ECO:0000313" key="5">
    <source>
        <dbReference type="EMBL" id="PWE00130.1"/>
    </source>
</evidence>
<accession>A0A2U2BAP0</accession>
<evidence type="ECO:0000259" key="4">
    <source>
        <dbReference type="Pfam" id="PF01212"/>
    </source>
</evidence>
<comment type="caution">
    <text evidence="5">The sequence shown here is derived from an EMBL/GenBank/DDBJ whole genome shotgun (WGS) entry which is preliminary data.</text>
</comment>
<comment type="similarity">
    <text evidence="2">Belongs to the threonine aldolase family.</text>
</comment>
<keyword evidence="6" id="KW-1185">Reference proteome</keyword>
<dbReference type="GO" id="GO:0016829">
    <property type="term" value="F:lyase activity"/>
    <property type="evidence" value="ECO:0007669"/>
    <property type="project" value="InterPro"/>
</dbReference>
<dbReference type="SUPFAM" id="SSF53383">
    <property type="entry name" value="PLP-dependent transferases"/>
    <property type="match status" value="1"/>
</dbReference>
<feature type="domain" description="Aromatic amino acid beta-eliminating lyase/threonine aldolase" evidence="4">
    <location>
        <begin position="4"/>
        <end position="289"/>
    </location>
</feature>
<proteinExistence type="inferred from homology"/>
<organism evidence="5 6">
    <name type="scientific">Marinilabilia rubra</name>
    <dbReference type="NCBI Taxonomy" id="2162893"/>
    <lineage>
        <taxon>Bacteria</taxon>
        <taxon>Pseudomonadati</taxon>
        <taxon>Bacteroidota</taxon>
        <taxon>Bacteroidia</taxon>
        <taxon>Marinilabiliales</taxon>
        <taxon>Marinilabiliaceae</taxon>
        <taxon>Marinilabilia</taxon>
    </lineage>
</organism>
<dbReference type="PANTHER" id="PTHR48097:SF5">
    <property type="entry name" value="LOW SPECIFICITY L-THREONINE ALDOLASE"/>
    <property type="match status" value="1"/>
</dbReference>
<sequence length="339" mass="37536">MKGFASDNNSGVHPDVMESVIKANKEHAVGYGGDELTAKAEQLFQKTFGPGARVFFVYNGTGANVIALQAMANPFNAVIAAQTAHINVDECGAPEKHTGCKMLTVDTPDGKLKPELIQQHLHGFGFEHHSQPGVVSITQVTEMGTLYSLEELKKIADFVHSRGLYLHMDGARISNAAAALGCSFKEMTTDVGVDVLSFGGTKNGLMFGEAVVFLNPDLGANAKYIRKQTTQLHSKMRFIAAQFVTFLSDDLWYRNAHHANKMAALLAEKLEPVKRIKITQKVEANGVFAILPPHIIEPLQESYFFYMWDESRHEVRWMTSFDTTEEEINSFVEAIKRLV</sequence>
<dbReference type="Gene3D" id="3.40.640.10">
    <property type="entry name" value="Type I PLP-dependent aspartate aminotransferase-like (Major domain)"/>
    <property type="match status" value="1"/>
</dbReference>
<evidence type="ECO:0000256" key="2">
    <source>
        <dbReference type="ARBA" id="ARBA00006966"/>
    </source>
</evidence>
<dbReference type="GO" id="GO:0006520">
    <property type="term" value="P:amino acid metabolic process"/>
    <property type="evidence" value="ECO:0007669"/>
    <property type="project" value="InterPro"/>
</dbReference>
<comment type="cofactor">
    <cofactor evidence="1">
        <name>pyridoxal 5'-phosphate</name>
        <dbReference type="ChEBI" id="CHEBI:597326"/>
    </cofactor>
</comment>
<gene>
    <name evidence="5" type="ORF">DDZ16_07165</name>
</gene>
<evidence type="ECO:0000256" key="3">
    <source>
        <dbReference type="ARBA" id="ARBA00022898"/>
    </source>
</evidence>
<protein>
    <submittedName>
        <fullName evidence="5">Threonine aldolase</fullName>
    </submittedName>
</protein>
<keyword evidence="3" id="KW-0663">Pyridoxal phosphate</keyword>
<dbReference type="RefSeq" id="WP_109263753.1">
    <property type="nucleotide sequence ID" value="NZ_QEWP01000004.1"/>
</dbReference>